<dbReference type="InterPro" id="IPR000551">
    <property type="entry name" value="MerR-type_HTH_dom"/>
</dbReference>
<dbReference type="InterPro" id="IPR047057">
    <property type="entry name" value="MerR_fam"/>
</dbReference>
<dbReference type="EMBL" id="JBHUIJ010000002">
    <property type="protein sequence ID" value="MFD2236024.1"/>
    <property type="molecule type" value="Genomic_DNA"/>
</dbReference>
<sequence>MSEKSADAFRTISEVAEELDLPQHVLRFWETRFPQIKPMKRGGGRRYYRPDDVELLKGIRVLLYVRGFTIKGVQRILKENGNRFVIAVGAGDLSGLDQPSAPPAPVFEPDEAEAEDAPSERSRSGLSALLRRDRDRNGSALPPGPTAELNRVLLELLELKRILDQVR</sequence>
<dbReference type="SUPFAM" id="SSF46955">
    <property type="entry name" value="Putative DNA-binding domain"/>
    <property type="match status" value="1"/>
</dbReference>
<dbReference type="PANTHER" id="PTHR30204:SF15">
    <property type="entry name" value="BLL5018 PROTEIN"/>
    <property type="match status" value="1"/>
</dbReference>
<proteinExistence type="predicted"/>
<evidence type="ECO:0000259" key="3">
    <source>
        <dbReference type="PROSITE" id="PS50937"/>
    </source>
</evidence>
<evidence type="ECO:0000256" key="2">
    <source>
        <dbReference type="SAM" id="MobiDB-lite"/>
    </source>
</evidence>
<dbReference type="RefSeq" id="WP_209736038.1">
    <property type="nucleotide sequence ID" value="NZ_CP072611.1"/>
</dbReference>
<evidence type="ECO:0000313" key="4">
    <source>
        <dbReference type="EMBL" id="MFD2236024.1"/>
    </source>
</evidence>
<dbReference type="PROSITE" id="PS50937">
    <property type="entry name" value="HTH_MERR_2"/>
    <property type="match status" value="1"/>
</dbReference>
<keyword evidence="5" id="KW-1185">Reference proteome</keyword>
<dbReference type="Pfam" id="PF13411">
    <property type="entry name" value="MerR_1"/>
    <property type="match status" value="1"/>
</dbReference>
<comment type="caution">
    <text evidence="4">The sequence shown here is derived from an EMBL/GenBank/DDBJ whole genome shotgun (WGS) entry which is preliminary data.</text>
</comment>
<dbReference type="Gene3D" id="1.10.1660.10">
    <property type="match status" value="1"/>
</dbReference>
<feature type="domain" description="HTH merR-type" evidence="3">
    <location>
        <begin position="11"/>
        <end position="79"/>
    </location>
</feature>
<dbReference type="SMART" id="SM00422">
    <property type="entry name" value="HTH_MERR"/>
    <property type="match status" value="1"/>
</dbReference>
<dbReference type="CDD" id="cd04765">
    <property type="entry name" value="HTH_MlrA-like_sg2"/>
    <property type="match status" value="1"/>
</dbReference>
<feature type="region of interest" description="Disordered" evidence="2">
    <location>
        <begin position="94"/>
        <end position="146"/>
    </location>
</feature>
<dbReference type="Proteomes" id="UP001597371">
    <property type="component" value="Unassembled WGS sequence"/>
</dbReference>
<evidence type="ECO:0000313" key="5">
    <source>
        <dbReference type="Proteomes" id="UP001597371"/>
    </source>
</evidence>
<organism evidence="4 5">
    <name type="scientific">Aureimonas populi</name>
    <dbReference type="NCBI Taxonomy" id="1701758"/>
    <lineage>
        <taxon>Bacteria</taxon>
        <taxon>Pseudomonadati</taxon>
        <taxon>Pseudomonadota</taxon>
        <taxon>Alphaproteobacteria</taxon>
        <taxon>Hyphomicrobiales</taxon>
        <taxon>Aurantimonadaceae</taxon>
        <taxon>Aureimonas</taxon>
    </lineage>
</organism>
<accession>A0ABW5CFI8</accession>
<feature type="compositionally biased region" description="Acidic residues" evidence="2">
    <location>
        <begin position="108"/>
        <end position="117"/>
    </location>
</feature>
<name>A0ABW5CFI8_9HYPH</name>
<reference evidence="5" key="1">
    <citation type="journal article" date="2019" name="Int. J. Syst. Evol. Microbiol.">
        <title>The Global Catalogue of Microorganisms (GCM) 10K type strain sequencing project: providing services to taxonomists for standard genome sequencing and annotation.</title>
        <authorList>
            <consortium name="The Broad Institute Genomics Platform"/>
            <consortium name="The Broad Institute Genome Sequencing Center for Infectious Disease"/>
            <person name="Wu L."/>
            <person name="Ma J."/>
        </authorList>
    </citation>
    <scope>NUCLEOTIDE SEQUENCE [LARGE SCALE GENOMIC DNA]</scope>
    <source>
        <strain evidence="5">ZS-35-S2</strain>
    </source>
</reference>
<keyword evidence="1" id="KW-0238">DNA-binding</keyword>
<gene>
    <name evidence="4" type="ORF">ACFSKQ_00920</name>
</gene>
<dbReference type="InterPro" id="IPR009061">
    <property type="entry name" value="DNA-bd_dom_put_sf"/>
</dbReference>
<protein>
    <submittedName>
        <fullName evidence="4">MerR family transcriptional regulator</fullName>
    </submittedName>
</protein>
<dbReference type="PANTHER" id="PTHR30204">
    <property type="entry name" value="REDOX-CYCLING DRUG-SENSING TRANSCRIPTIONAL ACTIVATOR SOXR"/>
    <property type="match status" value="1"/>
</dbReference>
<evidence type="ECO:0000256" key="1">
    <source>
        <dbReference type="ARBA" id="ARBA00023125"/>
    </source>
</evidence>